<evidence type="ECO:0000313" key="2">
    <source>
        <dbReference type="Proteomes" id="UP000275267"/>
    </source>
</evidence>
<sequence>MSCAAITQREGDEDRAEAVGDWPRLPADMLRLCPGQFRRGTPVFYFHDDDSFKMTEMIAYGSNGRMYPCHDNGWWWRVGGQIRRVSDQNPPSSCTPPVWYFR</sequence>
<dbReference type="EMBL" id="PQIB02000015">
    <property type="protein sequence ID" value="RLM65765.1"/>
    <property type="molecule type" value="Genomic_DNA"/>
</dbReference>
<dbReference type="Proteomes" id="UP000275267">
    <property type="component" value="Unassembled WGS sequence"/>
</dbReference>
<name>A0A3L6PVT9_PANMI</name>
<organism evidence="1 2">
    <name type="scientific">Panicum miliaceum</name>
    <name type="common">Proso millet</name>
    <name type="synonym">Broomcorn millet</name>
    <dbReference type="NCBI Taxonomy" id="4540"/>
    <lineage>
        <taxon>Eukaryota</taxon>
        <taxon>Viridiplantae</taxon>
        <taxon>Streptophyta</taxon>
        <taxon>Embryophyta</taxon>
        <taxon>Tracheophyta</taxon>
        <taxon>Spermatophyta</taxon>
        <taxon>Magnoliopsida</taxon>
        <taxon>Liliopsida</taxon>
        <taxon>Poales</taxon>
        <taxon>Poaceae</taxon>
        <taxon>PACMAD clade</taxon>
        <taxon>Panicoideae</taxon>
        <taxon>Panicodae</taxon>
        <taxon>Paniceae</taxon>
        <taxon>Panicinae</taxon>
        <taxon>Panicum</taxon>
        <taxon>Panicum sect. Panicum</taxon>
    </lineage>
</organism>
<proteinExistence type="predicted"/>
<accession>A0A3L6PVT9</accession>
<dbReference type="AlphaFoldDB" id="A0A3L6PVT9"/>
<comment type="caution">
    <text evidence="1">The sequence shown here is derived from an EMBL/GenBank/DDBJ whole genome shotgun (WGS) entry which is preliminary data.</text>
</comment>
<gene>
    <name evidence="1" type="ORF">C2845_PM16G00130</name>
</gene>
<reference evidence="2" key="1">
    <citation type="journal article" date="2019" name="Nat. Commun.">
        <title>The genome of broomcorn millet.</title>
        <authorList>
            <person name="Zou C."/>
            <person name="Miki D."/>
            <person name="Li D."/>
            <person name="Tang Q."/>
            <person name="Xiao L."/>
            <person name="Rajput S."/>
            <person name="Deng P."/>
            <person name="Jia W."/>
            <person name="Huang R."/>
            <person name="Zhang M."/>
            <person name="Sun Y."/>
            <person name="Hu J."/>
            <person name="Fu X."/>
            <person name="Schnable P.S."/>
            <person name="Li F."/>
            <person name="Zhang H."/>
            <person name="Feng B."/>
            <person name="Zhu X."/>
            <person name="Liu R."/>
            <person name="Schnable J.C."/>
            <person name="Zhu J.-K."/>
            <person name="Zhang H."/>
        </authorList>
    </citation>
    <scope>NUCLEOTIDE SEQUENCE [LARGE SCALE GENOMIC DNA]</scope>
</reference>
<evidence type="ECO:0000313" key="1">
    <source>
        <dbReference type="EMBL" id="RLM65765.1"/>
    </source>
</evidence>
<keyword evidence="2" id="KW-1185">Reference proteome</keyword>
<protein>
    <submittedName>
        <fullName evidence="1">Uncharacterized protein</fullName>
    </submittedName>
</protein>